<protein>
    <submittedName>
        <fullName evidence="2">Uncharacterized protein</fullName>
    </submittedName>
</protein>
<dbReference type="RefSeq" id="WP_146455006.1">
    <property type="nucleotide sequence ID" value="NZ_SJPW01000001.1"/>
</dbReference>
<dbReference type="AlphaFoldDB" id="A0A5C6FGN5"/>
<feature type="transmembrane region" description="Helical" evidence="1">
    <location>
        <begin position="34"/>
        <end position="56"/>
    </location>
</feature>
<comment type="caution">
    <text evidence="2">The sequence shown here is derived from an EMBL/GenBank/DDBJ whole genome shotgun (WGS) entry which is preliminary data.</text>
</comment>
<dbReference type="Proteomes" id="UP000318288">
    <property type="component" value="Unassembled WGS sequence"/>
</dbReference>
<evidence type="ECO:0000313" key="2">
    <source>
        <dbReference type="EMBL" id="TWU60896.1"/>
    </source>
</evidence>
<dbReference type="EMBL" id="SJPW01000001">
    <property type="protein sequence ID" value="TWU60896.1"/>
    <property type="molecule type" value="Genomic_DNA"/>
</dbReference>
<name>A0A5C6FGN5_9BACT</name>
<proteinExistence type="predicted"/>
<accession>A0A5C6FGN5</accession>
<feature type="transmembrane region" description="Helical" evidence="1">
    <location>
        <begin position="6"/>
        <end position="25"/>
    </location>
</feature>
<reference evidence="2 3" key="1">
    <citation type="submission" date="2019-02" db="EMBL/GenBank/DDBJ databases">
        <title>Deep-cultivation of Planctomycetes and their phenomic and genomic characterization uncovers novel biology.</title>
        <authorList>
            <person name="Wiegand S."/>
            <person name="Jogler M."/>
            <person name="Boedeker C."/>
            <person name="Pinto D."/>
            <person name="Vollmers J."/>
            <person name="Rivas-Marin E."/>
            <person name="Kohn T."/>
            <person name="Peeters S.H."/>
            <person name="Heuer A."/>
            <person name="Rast P."/>
            <person name="Oberbeckmann S."/>
            <person name="Bunk B."/>
            <person name="Jeske O."/>
            <person name="Meyerdierks A."/>
            <person name="Storesund J.E."/>
            <person name="Kallscheuer N."/>
            <person name="Luecker S."/>
            <person name="Lage O.M."/>
            <person name="Pohl T."/>
            <person name="Merkel B.J."/>
            <person name="Hornburger P."/>
            <person name="Mueller R.-W."/>
            <person name="Bruemmer F."/>
            <person name="Labrenz M."/>
            <person name="Spormann A.M."/>
            <person name="Op Den Camp H."/>
            <person name="Overmann J."/>
            <person name="Amann R."/>
            <person name="Jetten M.S.M."/>
            <person name="Mascher T."/>
            <person name="Medema M.H."/>
            <person name="Devos D.P."/>
            <person name="Kaster A.-K."/>
            <person name="Ovreas L."/>
            <person name="Rohde M."/>
            <person name="Galperin M.Y."/>
            <person name="Jogler C."/>
        </authorList>
    </citation>
    <scope>NUCLEOTIDE SEQUENCE [LARGE SCALE GENOMIC DNA]</scope>
    <source>
        <strain evidence="2 3">Poly51</strain>
    </source>
</reference>
<feature type="transmembrane region" description="Helical" evidence="1">
    <location>
        <begin position="76"/>
        <end position="100"/>
    </location>
</feature>
<evidence type="ECO:0000313" key="3">
    <source>
        <dbReference type="Proteomes" id="UP000318288"/>
    </source>
</evidence>
<keyword evidence="1" id="KW-0812">Transmembrane</keyword>
<keyword evidence="1" id="KW-1133">Transmembrane helix</keyword>
<organism evidence="2 3">
    <name type="scientific">Rubripirellula tenax</name>
    <dbReference type="NCBI Taxonomy" id="2528015"/>
    <lineage>
        <taxon>Bacteria</taxon>
        <taxon>Pseudomonadati</taxon>
        <taxon>Planctomycetota</taxon>
        <taxon>Planctomycetia</taxon>
        <taxon>Pirellulales</taxon>
        <taxon>Pirellulaceae</taxon>
        <taxon>Rubripirellula</taxon>
    </lineage>
</organism>
<keyword evidence="3" id="KW-1185">Reference proteome</keyword>
<keyword evidence="1" id="KW-0472">Membrane</keyword>
<evidence type="ECO:0000256" key="1">
    <source>
        <dbReference type="SAM" id="Phobius"/>
    </source>
</evidence>
<gene>
    <name evidence="2" type="ORF">Poly51_11780</name>
</gene>
<sequence length="121" mass="13073">MNASSQYWFMLAAFVSLAVAATVALRRYRSTASILYACSAWLALLFGSGLLIEPMIANETFVAPDGSVTIHYNMTLHVIMSWGLTFTALLCVVASVVYVITPFPKPIASLHQPSVTDGGEQ</sequence>